<organism evidence="2 3">
    <name type="scientific">Listeria fleischmannii 1991</name>
    <dbReference type="NCBI Taxonomy" id="1430899"/>
    <lineage>
        <taxon>Bacteria</taxon>
        <taxon>Bacillati</taxon>
        <taxon>Bacillota</taxon>
        <taxon>Bacilli</taxon>
        <taxon>Bacillales</taxon>
        <taxon>Listeriaceae</taxon>
        <taxon>Listeria</taxon>
    </lineage>
</organism>
<accession>A0A0J8G5K4</accession>
<name>A0A0J8G5K4_9LIST</name>
<dbReference type="RefSeq" id="WP_007476370.1">
    <property type="nucleotide sequence ID" value="NZ_KQ130623.1"/>
</dbReference>
<protein>
    <submittedName>
        <fullName evidence="2">Uncharacterized protein</fullName>
    </submittedName>
</protein>
<keyword evidence="1" id="KW-0472">Membrane</keyword>
<dbReference type="AlphaFoldDB" id="A0A0J8G5K4"/>
<evidence type="ECO:0000256" key="1">
    <source>
        <dbReference type="SAM" id="Phobius"/>
    </source>
</evidence>
<keyword evidence="1" id="KW-0812">Transmembrane</keyword>
<feature type="transmembrane region" description="Helical" evidence="1">
    <location>
        <begin position="32"/>
        <end position="55"/>
    </location>
</feature>
<proteinExistence type="predicted"/>
<dbReference type="PATRIC" id="fig|1430899.3.peg.2604"/>
<reference evidence="2 3" key="1">
    <citation type="journal article" date="2015" name="Genome Biol. Evol.">
        <title>Comparative Genomics of Listeria Sensu Lato: Genus-Wide Differences in Evolutionary Dynamics and the Progressive Gain of Complex, Potentially Pathogenicity-Related Traits through Lateral Gene Transfer.</title>
        <authorList>
            <person name="Chiara M."/>
            <person name="Caruso M."/>
            <person name="D'Erchia A.M."/>
            <person name="Manzari C."/>
            <person name="Fraccalvieri R."/>
            <person name="Goffredo E."/>
            <person name="Latorre L."/>
            <person name="Miccolupo A."/>
            <person name="Padalino I."/>
            <person name="Santagada G."/>
            <person name="Chiocco D."/>
            <person name="Pesole G."/>
            <person name="Horner D.S."/>
            <person name="Parisi A."/>
        </authorList>
    </citation>
    <scope>NUCLEOTIDE SEQUENCE [LARGE SCALE GENOMIC DNA]</scope>
    <source>
        <strain evidence="2 3">1991</strain>
    </source>
</reference>
<dbReference type="Proteomes" id="UP000052258">
    <property type="component" value="Unassembled WGS sequence"/>
</dbReference>
<keyword evidence="1" id="KW-1133">Transmembrane helix</keyword>
<comment type="caution">
    <text evidence="2">The sequence shown here is derived from an EMBL/GenBank/DDBJ whole genome shotgun (WGS) entry which is preliminary data.</text>
</comment>
<keyword evidence="3" id="KW-1185">Reference proteome</keyword>
<dbReference type="EMBL" id="AZHO01000038">
    <property type="protein sequence ID" value="KMT57855.1"/>
    <property type="molecule type" value="Genomic_DNA"/>
</dbReference>
<evidence type="ECO:0000313" key="3">
    <source>
        <dbReference type="Proteomes" id="UP000052258"/>
    </source>
</evidence>
<feature type="transmembrane region" description="Helical" evidence="1">
    <location>
        <begin position="75"/>
        <end position="93"/>
    </location>
</feature>
<evidence type="ECO:0000313" key="2">
    <source>
        <dbReference type="EMBL" id="KMT57855.1"/>
    </source>
</evidence>
<sequence length="106" mass="12633">MEEKSTREEMNEKFIEDQFFESGNTGLKARQLGITILAWIGFFIPFGLVLFPILFLKERVIIFEAFKTAIRIFRILDVFLLIALIFIVIYFLFLTHKTNKYFKEQL</sequence>
<gene>
    <name evidence="2" type="ORF">X560_2553</name>
</gene>